<feature type="region of interest" description="Disordered" evidence="1">
    <location>
        <begin position="241"/>
        <end position="260"/>
    </location>
</feature>
<protein>
    <submittedName>
        <fullName evidence="2">Uncharacterized protein</fullName>
    </submittedName>
</protein>
<dbReference type="RefSeq" id="WP_152569267.1">
    <property type="nucleotide sequence ID" value="NZ_JACHET010000001.1"/>
</dbReference>
<accession>A0A841KNH2</accession>
<reference evidence="2 3" key="1">
    <citation type="submission" date="2020-08" db="EMBL/GenBank/DDBJ databases">
        <title>Genomic Encyclopedia of Type Strains, Phase IV (KMG-IV): sequencing the most valuable type-strain genomes for metagenomic binning, comparative biology and taxonomic classification.</title>
        <authorList>
            <person name="Goeker M."/>
        </authorList>
    </citation>
    <scope>NUCLEOTIDE SEQUENCE [LARGE SCALE GENOMIC DNA]</scope>
    <source>
        <strain evidence="2 3">DSM 107085</strain>
    </source>
</reference>
<dbReference type="Proteomes" id="UP000560000">
    <property type="component" value="Unassembled WGS sequence"/>
</dbReference>
<sequence length="308" mass="29515">MAGVSGTGFTLTNAGTITGGLGGQSSDGGAGGTGGQGGNAQSGGTPGTGGSGGAGGNGGDGGAAGRPGNASGLSGSGFTVTNTGTIAGNNGGIGGSGGNAGAGGDGGLGGRFYLSSSRTPSGAAGVAGTSGSVGGAGAGGVGMVSTGDSTLINSGTIAGGIGDAGNGVQADAVDFRGATTRSDCCPAPPLVGNVVSTSGSTHGGDTLELGGTTDATLDGTLSASAPTSFRYACLRRLHHPAQDRHQHLDDHRRQRDDTQRHRELVRAGRHPAGQQQLQPGQQQHPDHRRAAHVHHDGHGGRGLWVSFR</sequence>
<dbReference type="AlphaFoldDB" id="A0A841KNH2"/>
<feature type="region of interest" description="Disordered" evidence="1">
    <location>
        <begin position="13"/>
        <end position="76"/>
    </location>
</feature>
<name>A0A841KNH2_9GAMM</name>
<feature type="compositionally biased region" description="Gly residues" evidence="1">
    <location>
        <begin position="17"/>
        <end position="65"/>
    </location>
</feature>
<evidence type="ECO:0000256" key="1">
    <source>
        <dbReference type="SAM" id="MobiDB-lite"/>
    </source>
</evidence>
<feature type="region of interest" description="Disordered" evidence="1">
    <location>
        <begin position="267"/>
        <end position="308"/>
    </location>
</feature>
<organism evidence="2 3">
    <name type="scientific">Oleiagrimonas soli</name>
    <dbReference type="NCBI Taxonomy" id="1543381"/>
    <lineage>
        <taxon>Bacteria</taxon>
        <taxon>Pseudomonadati</taxon>
        <taxon>Pseudomonadota</taxon>
        <taxon>Gammaproteobacteria</taxon>
        <taxon>Lysobacterales</taxon>
        <taxon>Rhodanobacteraceae</taxon>
        <taxon>Oleiagrimonas</taxon>
    </lineage>
</organism>
<gene>
    <name evidence="2" type="ORF">HNQ86_000869</name>
</gene>
<comment type="caution">
    <text evidence="2">The sequence shown here is derived from an EMBL/GenBank/DDBJ whole genome shotgun (WGS) entry which is preliminary data.</text>
</comment>
<evidence type="ECO:0000313" key="3">
    <source>
        <dbReference type="Proteomes" id="UP000560000"/>
    </source>
</evidence>
<feature type="compositionally biased region" description="Low complexity" evidence="1">
    <location>
        <begin position="273"/>
        <end position="283"/>
    </location>
</feature>
<evidence type="ECO:0000313" key="2">
    <source>
        <dbReference type="EMBL" id="MBB6183524.1"/>
    </source>
</evidence>
<dbReference type="EMBL" id="JACHET010000001">
    <property type="protein sequence ID" value="MBB6183524.1"/>
    <property type="molecule type" value="Genomic_DNA"/>
</dbReference>
<proteinExistence type="predicted"/>